<dbReference type="EMBL" id="KY629563">
    <property type="protein sequence ID" value="ARK07587.1"/>
    <property type="molecule type" value="Genomic_DNA"/>
</dbReference>
<organism evidence="1 2">
    <name type="scientific">Sphingobium phage Lacusarx</name>
    <dbReference type="NCBI Taxonomy" id="1980139"/>
    <lineage>
        <taxon>Viruses</taxon>
        <taxon>Duplodnaviria</taxon>
        <taxon>Heunggongvirae</taxon>
        <taxon>Uroviricota</taxon>
        <taxon>Caudoviricetes</taxon>
        <taxon>Lacusarxvirus</taxon>
        <taxon>Lacusarxvirus lacusarx</taxon>
    </lineage>
</organism>
<evidence type="ECO:0000313" key="1">
    <source>
        <dbReference type="EMBL" id="ARK07587.1"/>
    </source>
</evidence>
<reference evidence="1 2" key="1">
    <citation type="submission" date="2017-02" db="EMBL/GenBank/DDBJ databases">
        <title>The first characterized phage against a member of the ecologically important #sphingomonads reveals high dissimilarity against all other known phages.</title>
        <authorList>
            <person name="Nielsen T.K."/>
            <person name="Carstens A.B."/>
            <person name="Kot W."/>
            <person name="Lametsch R."/>
            <person name="Neve H."/>
            <person name="Hansen L.H."/>
        </authorList>
    </citation>
    <scope>NUCLEOTIDE SEQUENCE [LARGE SCALE GENOMIC DNA]</scope>
</reference>
<keyword evidence="2" id="KW-1185">Reference proteome</keyword>
<evidence type="ECO:0000313" key="2">
    <source>
        <dbReference type="Proteomes" id="UP000223906"/>
    </source>
</evidence>
<gene>
    <name evidence="1" type="ORF">LAV_00212</name>
</gene>
<accession>A0A1W6DX48</accession>
<dbReference type="Proteomes" id="UP000223906">
    <property type="component" value="Segment"/>
</dbReference>
<proteinExistence type="predicted"/>
<sequence>MIEIIETGMQGRRAVIDTAPSFEEAKAKVEAMGVGFMEDDEEHADCADAYLLDGRLIAIQPEGFKLAA</sequence>
<protein>
    <submittedName>
        <fullName evidence="1">Uncharacterized protein</fullName>
    </submittedName>
</protein>
<name>A0A1W6DX48_9CAUD</name>